<accession>A0A239GAH0</accession>
<dbReference type="Proteomes" id="UP000198407">
    <property type="component" value="Unassembled WGS sequence"/>
</dbReference>
<dbReference type="STRING" id="1215104.GCA_000730585_04362"/>
<evidence type="ECO:0000313" key="2">
    <source>
        <dbReference type="EMBL" id="SNS65034.1"/>
    </source>
</evidence>
<feature type="compositionally biased region" description="Acidic residues" evidence="1">
    <location>
        <begin position="14"/>
        <end position="41"/>
    </location>
</feature>
<proteinExistence type="predicted"/>
<reference evidence="3" key="1">
    <citation type="submission" date="2017-06" db="EMBL/GenBank/DDBJ databases">
        <authorList>
            <person name="Varghese N."/>
            <person name="Submissions S."/>
        </authorList>
    </citation>
    <scope>NUCLEOTIDE SEQUENCE [LARGE SCALE GENOMIC DNA]</scope>
    <source>
        <strain evidence="3">DSM 22348</strain>
    </source>
</reference>
<organism evidence="2 3">
    <name type="scientific">Pseudomonas japonica</name>
    <dbReference type="NCBI Taxonomy" id="256466"/>
    <lineage>
        <taxon>Bacteria</taxon>
        <taxon>Pseudomonadati</taxon>
        <taxon>Pseudomonadota</taxon>
        <taxon>Gammaproteobacteria</taxon>
        <taxon>Pseudomonadales</taxon>
        <taxon>Pseudomonadaceae</taxon>
        <taxon>Pseudomonas</taxon>
    </lineage>
</organism>
<sequence>MPSIFDELTGRPGEDEDRDEDSDLEPELDDDLENDESDLEGDDLRTPRVVREVVQELFKNGFIEEADYKRLYRAALANAEQVEQIFEPFDLEIQYDEFRGLAFVRVRRESGEIAEGWTHPLIRRHPFNLEQTLLIAVLRQHLIECEMESGVGAAIPQMTVDDVITQLRAYLGEPGADFKDRQRAVKLLIQLRSHHLISMSEHSDHFTIRPLIAHVANPENLAALLQWLEIHDLSADQLPPMGEEGEDTDE</sequence>
<dbReference type="InterPro" id="IPR025449">
    <property type="entry name" value="JetB"/>
</dbReference>
<dbReference type="Pfam" id="PF13835">
    <property type="entry name" value="DUF4194"/>
    <property type="match status" value="1"/>
</dbReference>
<dbReference type="EMBL" id="FZOL01000012">
    <property type="protein sequence ID" value="SNS65034.1"/>
    <property type="molecule type" value="Genomic_DNA"/>
</dbReference>
<name>A0A239GAH0_9PSED</name>
<dbReference type="AlphaFoldDB" id="A0A239GAH0"/>
<feature type="region of interest" description="Disordered" evidence="1">
    <location>
        <begin position="1"/>
        <end position="44"/>
    </location>
</feature>
<keyword evidence="3" id="KW-1185">Reference proteome</keyword>
<gene>
    <name evidence="2" type="ORF">SAMN05444352_1127</name>
</gene>
<dbReference type="OrthoDB" id="5572644at2"/>
<evidence type="ECO:0000256" key="1">
    <source>
        <dbReference type="SAM" id="MobiDB-lite"/>
    </source>
</evidence>
<dbReference type="RefSeq" id="WP_052419381.1">
    <property type="nucleotide sequence ID" value="NZ_FZOL01000012.1"/>
</dbReference>
<protein>
    <recommendedName>
        <fullName evidence="4">DUF4194 domain-containing protein</fullName>
    </recommendedName>
</protein>
<evidence type="ECO:0000313" key="3">
    <source>
        <dbReference type="Proteomes" id="UP000198407"/>
    </source>
</evidence>
<evidence type="ECO:0008006" key="4">
    <source>
        <dbReference type="Google" id="ProtNLM"/>
    </source>
</evidence>